<evidence type="ECO:0000259" key="2">
    <source>
        <dbReference type="Pfam" id="PF09990"/>
    </source>
</evidence>
<comment type="caution">
    <text evidence="3">The sequence shown here is derived from an EMBL/GenBank/DDBJ whole genome shotgun (WGS) entry which is preliminary data.</text>
</comment>
<keyword evidence="1" id="KW-0472">Membrane</keyword>
<sequence>MRILHPLFVHLHIAFLLMAFFAMYLWLFRGLLTSVFEDRLYRLARTATWLGVMTIALSMIAGLRDAFFGTIVRVSGPLGGWIVIKVMLSSLLLVIYGTFLRQSAKKRSYLQEERRVMAWCLVTQFVGIVLVAVITTIGTMLVYYQDKVPRLPAPFFS</sequence>
<evidence type="ECO:0000313" key="4">
    <source>
        <dbReference type="Proteomes" id="UP000653056"/>
    </source>
</evidence>
<keyword evidence="1" id="KW-1133">Transmembrane helix</keyword>
<name>A0ABQ2Z0Y8_9GAMM</name>
<gene>
    <name evidence="3" type="ORF">GCM10007160_29310</name>
</gene>
<proteinExistence type="predicted"/>
<feature type="transmembrane region" description="Helical" evidence="1">
    <location>
        <begin position="6"/>
        <end position="28"/>
    </location>
</feature>
<feature type="transmembrane region" description="Helical" evidence="1">
    <location>
        <begin position="119"/>
        <end position="144"/>
    </location>
</feature>
<keyword evidence="1" id="KW-0812">Transmembrane</keyword>
<protein>
    <recommendedName>
        <fullName evidence="2">DUF2231 domain-containing protein</fullName>
    </recommendedName>
</protein>
<feature type="transmembrane region" description="Helical" evidence="1">
    <location>
        <begin position="49"/>
        <end position="72"/>
    </location>
</feature>
<organism evidence="3 4">
    <name type="scientific">Litchfieldella qijiaojingensis</name>
    <dbReference type="NCBI Taxonomy" id="980347"/>
    <lineage>
        <taxon>Bacteria</taxon>
        <taxon>Pseudomonadati</taxon>
        <taxon>Pseudomonadota</taxon>
        <taxon>Gammaproteobacteria</taxon>
        <taxon>Oceanospirillales</taxon>
        <taxon>Halomonadaceae</taxon>
        <taxon>Litchfieldella</taxon>
    </lineage>
</organism>
<feature type="domain" description="DUF2231" evidence="2">
    <location>
        <begin position="4"/>
        <end position="143"/>
    </location>
</feature>
<dbReference type="EMBL" id="BMXS01000015">
    <property type="protein sequence ID" value="GGX99692.1"/>
    <property type="molecule type" value="Genomic_DNA"/>
</dbReference>
<reference evidence="4" key="1">
    <citation type="journal article" date="2019" name="Int. J. Syst. Evol. Microbiol.">
        <title>The Global Catalogue of Microorganisms (GCM) 10K type strain sequencing project: providing services to taxonomists for standard genome sequencing and annotation.</title>
        <authorList>
            <consortium name="The Broad Institute Genomics Platform"/>
            <consortium name="The Broad Institute Genome Sequencing Center for Infectious Disease"/>
            <person name="Wu L."/>
            <person name="Ma J."/>
        </authorList>
    </citation>
    <scope>NUCLEOTIDE SEQUENCE [LARGE SCALE GENOMIC DNA]</scope>
    <source>
        <strain evidence="4">KCTC 22228</strain>
    </source>
</reference>
<dbReference type="Pfam" id="PF09990">
    <property type="entry name" value="DUF2231"/>
    <property type="match status" value="1"/>
</dbReference>
<dbReference type="Proteomes" id="UP000653056">
    <property type="component" value="Unassembled WGS sequence"/>
</dbReference>
<dbReference type="RefSeq" id="WP_189470459.1">
    <property type="nucleotide sequence ID" value="NZ_BMXS01000015.1"/>
</dbReference>
<accession>A0ABQ2Z0Y8</accession>
<feature type="transmembrane region" description="Helical" evidence="1">
    <location>
        <begin position="78"/>
        <end position="99"/>
    </location>
</feature>
<evidence type="ECO:0000313" key="3">
    <source>
        <dbReference type="EMBL" id="GGX99692.1"/>
    </source>
</evidence>
<dbReference type="InterPro" id="IPR019251">
    <property type="entry name" value="DUF2231_TM"/>
</dbReference>
<evidence type="ECO:0000256" key="1">
    <source>
        <dbReference type="SAM" id="Phobius"/>
    </source>
</evidence>
<keyword evidence="4" id="KW-1185">Reference proteome</keyword>